<keyword evidence="6 11" id="KW-0812">Transmembrane</keyword>
<gene>
    <name evidence="14" type="ORF">BDD14_3933</name>
</gene>
<comment type="catalytic activity">
    <reaction evidence="1">
        <text>ATP + protein L-histidine = ADP + protein N-phospho-L-histidine.</text>
        <dbReference type="EC" id="2.7.13.3"/>
    </reaction>
</comment>
<dbReference type="Pfam" id="PF00512">
    <property type="entry name" value="HisKA"/>
    <property type="match status" value="1"/>
</dbReference>
<dbReference type="EC" id="2.7.13.3" evidence="3"/>
<dbReference type="PANTHER" id="PTHR45436:SF5">
    <property type="entry name" value="SENSOR HISTIDINE KINASE TRCS"/>
    <property type="match status" value="1"/>
</dbReference>
<evidence type="ECO:0000256" key="9">
    <source>
        <dbReference type="ARBA" id="ARBA00023012"/>
    </source>
</evidence>
<dbReference type="PRINTS" id="PR00344">
    <property type="entry name" value="BCTRLSENSOR"/>
</dbReference>
<dbReference type="PROSITE" id="PS50885">
    <property type="entry name" value="HAMP"/>
    <property type="match status" value="1"/>
</dbReference>
<dbReference type="PANTHER" id="PTHR45436">
    <property type="entry name" value="SENSOR HISTIDINE KINASE YKOH"/>
    <property type="match status" value="1"/>
</dbReference>
<protein>
    <recommendedName>
        <fullName evidence="3">histidine kinase</fullName>
        <ecNumber evidence="3">2.7.13.3</ecNumber>
    </recommendedName>
</protein>
<evidence type="ECO:0000259" key="13">
    <source>
        <dbReference type="PROSITE" id="PS50885"/>
    </source>
</evidence>
<dbReference type="EMBL" id="SHKW01000001">
    <property type="protein sequence ID" value="RZU42366.1"/>
    <property type="molecule type" value="Genomic_DNA"/>
</dbReference>
<evidence type="ECO:0000256" key="11">
    <source>
        <dbReference type="SAM" id="Phobius"/>
    </source>
</evidence>
<comment type="caution">
    <text evidence="14">The sequence shown here is derived from an EMBL/GenBank/DDBJ whole genome shotgun (WGS) entry which is preliminary data.</text>
</comment>
<name>A0A4V2G4V0_9BACT</name>
<evidence type="ECO:0000256" key="7">
    <source>
        <dbReference type="ARBA" id="ARBA00022777"/>
    </source>
</evidence>
<dbReference type="CDD" id="cd00082">
    <property type="entry name" value="HisKA"/>
    <property type="match status" value="1"/>
</dbReference>
<dbReference type="InterPro" id="IPR036890">
    <property type="entry name" value="HATPase_C_sf"/>
</dbReference>
<sequence>MLKRQISISLRLTIWFGLMFFSGWVLFGTAMWFNLKRTLTAERRQTLARRIDRLQDLLHKNQQATDDDRFDDFRDFARATGNGLSEVFRADGSRAYPSPSSAAERFAWPLVKVGDEEQFVHVESQGQPYWTLIRPFSIDRERLFLAAAAPEAANRVLLHQFLRGLLESVPIFIVLSSVGGYWISRRALSPVDEITATARSISIHNLSDRLPVSNTGDELQRLAETCNGMLERLESAVGQIKQFTADASHELRGPLSFTRVVAEVALKRPTTDPISYRAFDDILEEVAKASVLIEDMLTLARADFESQERAFEEIDLGMIVRDACEMASPHAEAKGISFNFSIRTDQVITVLGDSLCLRRLVWILIDNAFKYTDRAGAVEVCLVQQPDCLELTVSDTGIGIAEKDLPYIFNRFFRADVSRSETEGTGLGLAIAKWISDVHHGILSVESQVAQGTIFTFTMPFLDETRE</sequence>
<dbReference type="Pfam" id="PF00672">
    <property type="entry name" value="HAMP"/>
    <property type="match status" value="1"/>
</dbReference>
<dbReference type="InterPro" id="IPR036097">
    <property type="entry name" value="HisK_dim/P_sf"/>
</dbReference>
<dbReference type="Gene3D" id="6.10.340.10">
    <property type="match status" value="1"/>
</dbReference>
<keyword evidence="9" id="KW-0902">Two-component regulatory system</keyword>
<dbReference type="Proteomes" id="UP000292958">
    <property type="component" value="Unassembled WGS sequence"/>
</dbReference>
<dbReference type="FunFam" id="3.30.565.10:FF:000006">
    <property type="entry name" value="Sensor histidine kinase WalK"/>
    <property type="match status" value="1"/>
</dbReference>
<feature type="domain" description="Histidine kinase" evidence="12">
    <location>
        <begin position="246"/>
        <end position="463"/>
    </location>
</feature>
<dbReference type="InterPro" id="IPR003661">
    <property type="entry name" value="HisK_dim/P_dom"/>
</dbReference>
<dbReference type="Gene3D" id="1.10.287.130">
    <property type="match status" value="1"/>
</dbReference>
<evidence type="ECO:0000256" key="10">
    <source>
        <dbReference type="ARBA" id="ARBA00023136"/>
    </source>
</evidence>
<evidence type="ECO:0000256" key="2">
    <source>
        <dbReference type="ARBA" id="ARBA00004370"/>
    </source>
</evidence>
<dbReference type="AlphaFoldDB" id="A0A4V2G4V0"/>
<keyword evidence="10 11" id="KW-0472">Membrane</keyword>
<evidence type="ECO:0000256" key="4">
    <source>
        <dbReference type="ARBA" id="ARBA00022553"/>
    </source>
</evidence>
<evidence type="ECO:0000256" key="5">
    <source>
        <dbReference type="ARBA" id="ARBA00022679"/>
    </source>
</evidence>
<keyword evidence="15" id="KW-1185">Reference proteome</keyword>
<evidence type="ECO:0000313" key="15">
    <source>
        <dbReference type="Proteomes" id="UP000292958"/>
    </source>
</evidence>
<dbReference type="SMART" id="SM00387">
    <property type="entry name" value="HATPase_c"/>
    <property type="match status" value="1"/>
</dbReference>
<dbReference type="SUPFAM" id="SSF47384">
    <property type="entry name" value="Homodimeric domain of signal transducing histidine kinase"/>
    <property type="match status" value="1"/>
</dbReference>
<evidence type="ECO:0000256" key="6">
    <source>
        <dbReference type="ARBA" id="ARBA00022692"/>
    </source>
</evidence>
<dbReference type="SMART" id="SM00304">
    <property type="entry name" value="HAMP"/>
    <property type="match status" value="1"/>
</dbReference>
<proteinExistence type="predicted"/>
<dbReference type="SUPFAM" id="SSF158472">
    <property type="entry name" value="HAMP domain-like"/>
    <property type="match status" value="1"/>
</dbReference>
<keyword evidence="4" id="KW-0597">Phosphoprotein</keyword>
<dbReference type="InterPro" id="IPR003660">
    <property type="entry name" value="HAMP_dom"/>
</dbReference>
<dbReference type="Pfam" id="PF02518">
    <property type="entry name" value="HATPase_c"/>
    <property type="match status" value="1"/>
</dbReference>
<keyword evidence="7 14" id="KW-0418">Kinase</keyword>
<dbReference type="PROSITE" id="PS50109">
    <property type="entry name" value="HIS_KIN"/>
    <property type="match status" value="1"/>
</dbReference>
<evidence type="ECO:0000256" key="8">
    <source>
        <dbReference type="ARBA" id="ARBA00022989"/>
    </source>
</evidence>
<evidence type="ECO:0000256" key="3">
    <source>
        <dbReference type="ARBA" id="ARBA00012438"/>
    </source>
</evidence>
<dbReference type="GO" id="GO:0000155">
    <property type="term" value="F:phosphorelay sensor kinase activity"/>
    <property type="evidence" value="ECO:0007669"/>
    <property type="project" value="InterPro"/>
</dbReference>
<dbReference type="InterPro" id="IPR050428">
    <property type="entry name" value="TCS_sensor_his_kinase"/>
</dbReference>
<keyword evidence="5" id="KW-0808">Transferase</keyword>
<dbReference type="SMART" id="SM00388">
    <property type="entry name" value="HisKA"/>
    <property type="match status" value="1"/>
</dbReference>
<evidence type="ECO:0000259" key="12">
    <source>
        <dbReference type="PROSITE" id="PS50109"/>
    </source>
</evidence>
<feature type="transmembrane region" description="Helical" evidence="11">
    <location>
        <begin position="12"/>
        <end position="35"/>
    </location>
</feature>
<dbReference type="InterPro" id="IPR003594">
    <property type="entry name" value="HATPase_dom"/>
</dbReference>
<feature type="domain" description="HAMP" evidence="13">
    <location>
        <begin position="185"/>
        <end position="238"/>
    </location>
</feature>
<dbReference type="InterPro" id="IPR004358">
    <property type="entry name" value="Sig_transdc_His_kin-like_C"/>
</dbReference>
<dbReference type="CDD" id="cd06225">
    <property type="entry name" value="HAMP"/>
    <property type="match status" value="1"/>
</dbReference>
<dbReference type="SUPFAM" id="SSF55874">
    <property type="entry name" value="ATPase domain of HSP90 chaperone/DNA topoisomerase II/histidine kinase"/>
    <property type="match status" value="1"/>
</dbReference>
<dbReference type="Gene3D" id="3.30.565.10">
    <property type="entry name" value="Histidine kinase-like ATPase, C-terminal domain"/>
    <property type="match status" value="1"/>
</dbReference>
<evidence type="ECO:0000313" key="14">
    <source>
        <dbReference type="EMBL" id="RZU42366.1"/>
    </source>
</evidence>
<organism evidence="14 15">
    <name type="scientific">Edaphobacter modestus</name>
    <dbReference type="NCBI Taxonomy" id="388466"/>
    <lineage>
        <taxon>Bacteria</taxon>
        <taxon>Pseudomonadati</taxon>
        <taxon>Acidobacteriota</taxon>
        <taxon>Terriglobia</taxon>
        <taxon>Terriglobales</taxon>
        <taxon>Acidobacteriaceae</taxon>
        <taxon>Edaphobacter</taxon>
    </lineage>
</organism>
<evidence type="ECO:0000256" key="1">
    <source>
        <dbReference type="ARBA" id="ARBA00000085"/>
    </source>
</evidence>
<dbReference type="InterPro" id="IPR005467">
    <property type="entry name" value="His_kinase_dom"/>
</dbReference>
<dbReference type="OrthoDB" id="9796330at2"/>
<dbReference type="GO" id="GO:0005886">
    <property type="term" value="C:plasma membrane"/>
    <property type="evidence" value="ECO:0007669"/>
    <property type="project" value="TreeGrafter"/>
</dbReference>
<reference evidence="14 15" key="1">
    <citation type="submission" date="2019-02" db="EMBL/GenBank/DDBJ databases">
        <title>Genomic Encyclopedia of Archaeal and Bacterial Type Strains, Phase II (KMG-II): from individual species to whole genera.</title>
        <authorList>
            <person name="Goeker M."/>
        </authorList>
    </citation>
    <scope>NUCLEOTIDE SEQUENCE [LARGE SCALE GENOMIC DNA]</scope>
    <source>
        <strain evidence="14 15">DSM 18101</strain>
    </source>
</reference>
<comment type="subcellular location">
    <subcellularLocation>
        <location evidence="2">Membrane</location>
    </subcellularLocation>
</comment>
<dbReference type="RefSeq" id="WP_130420125.1">
    <property type="nucleotide sequence ID" value="NZ_SHKW01000001.1"/>
</dbReference>
<accession>A0A4V2G4V0</accession>
<keyword evidence="8 11" id="KW-1133">Transmembrane helix</keyword>